<evidence type="ECO:0000259" key="4">
    <source>
        <dbReference type="PROSITE" id="PS50222"/>
    </source>
</evidence>
<keyword evidence="2" id="KW-0677">Repeat</keyword>
<gene>
    <name evidence="5" type="primary">CML30</name>
    <name evidence="5" type="ORF">AXF42_Ash002827</name>
</gene>
<dbReference type="GO" id="GO:0005509">
    <property type="term" value="F:calcium ion binding"/>
    <property type="evidence" value="ECO:0007669"/>
    <property type="project" value="InterPro"/>
</dbReference>
<keyword evidence="6" id="KW-1185">Reference proteome</keyword>
<dbReference type="SMART" id="SM00054">
    <property type="entry name" value="EFh"/>
    <property type="match status" value="4"/>
</dbReference>
<feature type="domain" description="EF-hand" evidence="4">
    <location>
        <begin position="63"/>
        <end position="98"/>
    </location>
</feature>
<sequence length="217" mass="23235">MEATAALVLFALLFLCALLNSLLFPPSKLLPRLRSLFLSALSPAPLINDKRPKAAPLPADAPDDSADLRSVFSTFDSDGDGFISAGELADSLRRLGLHAGGGEIRAVMEKADANGDGLIDLDEFRQIYESWGSAGSGDGEDGDQEDRDLREAFAVFDGNGDGVITVEELGLVLKSLGLMKSSEACRDMIQMVDLDGDGMVNFDEFKKMMVIKGGKIF</sequence>
<evidence type="ECO:0000313" key="6">
    <source>
        <dbReference type="Proteomes" id="UP000236161"/>
    </source>
</evidence>
<evidence type="ECO:0000256" key="3">
    <source>
        <dbReference type="ARBA" id="ARBA00022837"/>
    </source>
</evidence>
<proteinExistence type="predicted"/>
<dbReference type="Gene3D" id="1.10.238.10">
    <property type="entry name" value="EF-hand"/>
    <property type="match status" value="2"/>
</dbReference>
<keyword evidence="1" id="KW-0479">Metal-binding</keyword>
<reference evidence="5 6" key="1">
    <citation type="journal article" date="2017" name="Nature">
        <title>The Apostasia genome and the evolution of orchids.</title>
        <authorList>
            <person name="Zhang G.Q."/>
            <person name="Liu K.W."/>
            <person name="Li Z."/>
            <person name="Lohaus R."/>
            <person name="Hsiao Y.Y."/>
            <person name="Niu S.C."/>
            <person name="Wang J.Y."/>
            <person name="Lin Y.C."/>
            <person name="Xu Q."/>
            <person name="Chen L.J."/>
            <person name="Yoshida K."/>
            <person name="Fujiwara S."/>
            <person name="Wang Z.W."/>
            <person name="Zhang Y.Q."/>
            <person name="Mitsuda N."/>
            <person name="Wang M."/>
            <person name="Liu G.H."/>
            <person name="Pecoraro L."/>
            <person name="Huang H.X."/>
            <person name="Xiao X.J."/>
            <person name="Lin M."/>
            <person name="Wu X.Y."/>
            <person name="Wu W.L."/>
            <person name="Chen Y.Y."/>
            <person name="Chang S.B."/>
            <person name="Sakamoto S."/>
            <person name="Ohme-Takagi M."/>
            <person name="Yagi M."/>
            <person name="Zeng S.J."/>
            <person name="Shen C.Y."/>
            <person name="Yeh C.M."/>
            <person name="Luo Y.B."/>
            <person name="Tsai W.C."/>
            <person name="Van de Peer Y."/>
            <person name="Liu Z.J."/>
        </authorList>
    </citation>
    <scope>NUCLEOTIDE SEQUENCE [LARGE SCALE GENOMIC DNA]</scope>
    <source>
        <strain evidence="6">cv. Shenzhen</strain>
        <tissue evidence="5">Stem</tissue>
    </source>
</reference>
<dbReference type="InterPro" id="IPR018247">
    <property type="entry name" value="EF_Hand_1_Ca_BS"/>
</dbReference>
<feature type="domain" description="EF-hand" evidence="4">
    <location>
        <begin position="180"/>
        <end position="215"/>
    </location>
</feature>
<dbReference type="OrthoDB" id="26525at2759"/>
<feature type="domain" description="EF-hand" evidence="4">
    <location>
        <begin position="144"/>
        <end position="179"/>
    </location>
</feature>
<name>A0A2I0A7E3_9ASPA</name>
<dbReference type="Proteomes" id="UP000236161">
    <property type="component" value="Unassembled WGS sequence"/>
</dbReference>
<dbReference type="SUPFAM" id="SSF47473">
    <property type="entry name" value="EF-hand"/>
    <property type="match status" value="1"/>
</dbReference>
<dbReference type="InterPro" id="IPR039647">
    <property type="entry name" value="EF_hand_pair_protein_CML-like"/>
</dbReference>
<dbReference type="AlphaFoldDB" id="A0A2I0A7E3"/>
<accession>A0A2I0A7E3</accession>
<dbReference type="InterPro" id="IPR011992">
    <property type="entry name" value="EF-hand-dom_pair"/>
</dbReference>
<dbReference type="InterPro" id="IPR002048">
    <property type="entry name" value="EF_hand_dom"/>
</dbReference>
<feature type="domain" description="EF-hand" evidence="4">
    <location>
        <begin position="99"/>
        <end position="134"/>
    </location>
</feature>
<evidence type="ECO:0000256" key="1">
    <source>
        <dbReference type="ARBA" id="ARBA00022723"/>
    </source>
</evidence>
<dbReference type="FunFam" id="1.10.238.10:FF:000001">
    <property type="entry name" value="Calmodulin 1"/>
    <property type="match status" value="1"/>
</dbReference>
<dbReference type="EMBL" id="KZ452013">
    <property type="protein sequence ID" value="PKA51462.1"/>
    <property type="molecule type" value="Genomic_DNA"/>
</dbReference>
<keyword evidence="3" id="KW-0106">Calcium</keyword>
<evidence type="ECO:0000313" key="5">
    <source>
        <dbReference type="EMBL" id="PKA51462.1"/>
    </source>
</evidence>
<dbReference type="Pfam" id="PF13499">
    <property type="entry name" value="EF-hand_7"/>
    <property type="match status" value="2"/>
</dbReference>
<organism evidence="5 6">
    <name type="scientific">Apostasia shenzhenica</name>
    <dbReference type="NCBI Taxonomy" id="1088818"/>
    <lineage>
        <taxon>Eukaryota</taxon>
        <taxon>Viridiplantae</taxon>
        <taxon>Streptophyta</taxon>
        <taxon>Embryophyta</taxon>
        <taxon>Tracheophyta</taxon>
        <taxon>Spermatophyta</taxon>
        <taxon>Magnoliopsida</taxon>
        <taxon>Liliopsida</taxon>
        <taxon>Asparagales</taxon>
        <taxon>Orchidaceae</taxon>
        <taxon>Apostasioideae</taxon>
        <taxon>Apostasia</taxon>
    </lineage>
</organism>
<dbReference type="PROSITE" id="PS00018">
    <property type="entry name" value="EF_HAND_1"/>
    <property type="match status" value="4"/>
</dbReference>
<dbReference type="PROSITE" id="PS50222">
    <property type="entry name" value="EF_HAND_2"/>
    <property type="match status" value="4"/>
</dbReference>
<evidence type="ECO:0000256" key="2">
    <source>
        <dbReference type="ARBA" id="ARBA00022737"/>
    </source>
</evidence>
<dbReference type="CDD" id="cd00051">
    <property type="entry name" value="EFh"/>
    <property type="match status" value="1"/>
</dbReference>
<dbReference type="STRING" id="1088818.A0A2I0A7E3"/>
<protein>
    <submittedName>
        <fullName evidence="5">Putative calcium-binding protein CML30</fullName>
    </submittedName>
</protein>
<dbReference type="PANTHER" id="PTHR10891">
    <property type="entry name" value="EF-HAND CALCIUM-BINDING DOMAIN CONTAINING PROTEIN"/>
    <property type="match status" value="1"/>
</dbReference>